<evidence type="ECO:0000313" key="5">
    <source>
        <dbReference type="Proteomes" id="UP000732378"/>
    </source>
</evidence>
<dbReference type="InterPro" id="IPR011576">
    <property type="entry name" value="Pyridox_Oxase_N"/>
</dbReference>
<dbReference type="PANTHER" id="PTHR35176:SF11">
    <property type="entry name" value="PYRIDOXAMINE 5'-PHOSPHATE OXIDASE FAMILY PROTEIN"/>
    <property type="match status" value="1"/>
</dbReference>
<dbReference type="Proteomes" id="UP000732378">
    <property type="component" value="Unassembled WGS sequence"/>
</dbReference>
<accession>A0ABS2M721</accession>
<dbReference type="Gene3D" id="2.30.110.10">
    <property type="entry name" value="Electron Transport, Fmn-binding Protein, Chain A"/>
    <property type="match status" value="1"/>
</dbReference>
<dbReference type="InterPro" id="IPR012349">
    <property type="entry name" value="Split_barrel_FMN-bd"/>
</dbReference>
<evidence type="ECO:0000259" key="3">
    <source>
        <dbReference type="Pfam" id="PF01243"/>
    </source>
</evidence>
<dbReference type="InterPro" id="IPR019965">
    <property type="entry name" value="PPOX_F420-dep_Rv2061_put"/>
</dbReference>
<dbReference type="Pfam" id="PF01243">
    <property type="entry name" value="PNPOx_N"/>
    <property type="match status" value="1"/>
</dbReference>
<sequence>MTTAEQLAAEKYLAFTTFRRSGEPVTTPVWVVPVSDGRLGFWTAMGTGKTKRLRHDPRVRVEPGDARGRTQEATSPVDGQAEMVRSGAFFDEVQGRVREKYGWMTTVTRLLARLGPQGRRGLGYADTVVLVRLD</sequence>
<evidence type="ECO:0000256" key="2">
    <source>
        <dbReference type="SAM" id="MobiDB-lite"/>
    </source>
</evidence>
<dbReference type="SUPFAM" id="SSF50475">
    <property type="entry name" value="FMN-binding split barrel"/>
    <property type="match status" value="1"/>
</dbReference>
<evidence type="ECO:0000313" key="4">
    <source>
        <dbReference type="EMBL" id="MBM7506984.1"/>
    </source>
</evidence>
<feature type="compositionally biased region" description="Basic and acidic residues" evidence="2">
    <location>
        <begin position="60"/>
        <end position="70"/>
    </location>
</feature>
<gene>
    <name evidence="4" type="ORF">JOE61_000798</name>
</gene>
<dbReference type="EMBL" id="JAFBBZ010000001">
    <property type="protein sequence ID" value="MBM7506984.1"/>
    <property type="molecule type" value="Genomic_DNA"/>
</dbReference>
<name>A0ABS2M721_9ACTN</name>
<feature type="domain" description="Pyridoxamine 5'-phosphate oxidase N-terminal" evidence="3">
    <location>
        <begin position="4"/>
        <end position="103"/>
    </location>
</feature>
<reference evidence="4 5" key="1">
    <citation type="submission" date="2021-01" db="EMBL/GenBank/DDBJ databases">
        <title>Sequencing the genomes of 1000 actinobacteria strains.</title>
        <authorList>
            <person name="Klenk H.-P."/>
        </authorList>
    </citation>
    <scope>NUCLEOTIDE SEQUENCE [LARGE SCALE GENOMIC DNA]</scope>
    <source>
        <strain evidence="4 5">DSM 18239</strain>
    </source>
</reference>
<dbReference type="RefSeq" id="WP_193667882.1">
    <property type="nucleotide sequence ID" value="NZ_JACDTV010000003.1"/>
</dbReference>
<proteinExistence type="predicted"/>
<keyword evidence="1" id="KW-0560">Oxidoreductase</keyword>
<dbReference type="NCBIfam" id="TIGR03666">
    <property type="entry name" value="Rv2061_F420"/>
    <property type="match status" value="1"/>
</dbReference>
<comment type="caution">
    <text evidence="4">The sequence shown here is derived from an EMBL/GenBank/DDBJ whole genome shotgun (WGS) entry which is preliminary data.</text>
</comment>
<dbReference type="PANTHER" id="PTHR35176">
    <property type="entry name" value="HEME OXYGENASE HI_0854-RELATED"/>
    <property type="match status" value="1"/>
</dbReference>
<feature type="region of interest" description="Disordered" evidence="2">
    <location>
        <begin position="60"/>
        <end position="80"/>
    </location>
</feature>
<protein>
    <submittedName>
        <fullName evidence="4">PPOX class probable F420-dependent enzyme</fullName>
    </submittedName>
</protein>
<keyword evidence="5" id="KW-1185">Reference proteome</keyword>
<evidence type="ECO:0000256" key="1">
    <source>
        <dbReference type="ARBA" id="ARBA00023002"/>
    </source>
</evidence>
<organism evidence="4 5">
    <name type="scientific">Nocardioides salarius</name>
    <dbReference type="NCBI Taxonomy" id="374513"/>
    <lineage>
        <taxon>Bacteria</taxon>
        <taxon>Bacillati</taxon>
        <taxon>Actinomycetota</taxon>
        <taxon>Actinomycetes</taxon>
        <taxon>Propionibacteriales</taxon>
        <taxon>Nocardioidaceae</taxon>
        <taxon>Nocardioides</taxon>
    </lineage>
</organism>
<dbReference type="InterPro" id="IPR052019">
    <property type="entry name" value="F420H2_bilvrd_red/Heme_oxyg"/>
</dbReference>